<accession>A0A0D2DJM5</accession>
<evidence type="ECO:0000313" key="3">
    <source>
        <dbReference type="EMBL" id="KIW77861.1"/>
    </source>
</evidence>
<evidence type="ECO:0000256" key="2">
    <source>
        <dbReference type="SAM" id="Phobius"/>
    </source>
</evidence>
<feature type="transmembrane region" description="Helical" evidence="2">
    <location>
        <begin position="12"/>
        <end position="35"/>
    </location>
</feature>
<gene>
    <name evidence="3" type="ORF">Z517_07694</name>
</gene>
<name>A0A0D2DJM5_9EURO</name>
<feature type="transmembrane region" description="Helical" evidence="2">
    <location>
        <begin position="42"/>
        <end position="64"/>
    </location>
</feature>
<dbReference type="AlphaFoldDB" id="A0A0D2DJM5"/>
<dbReference type="OrthoDB" id="4502894at2759"/>
<organism evidence="3 4">
    <name type="scientific">Fonsecaea pedrosoi CBS 271.37</name>
    <dbReference type="NCBI Taxonomy" id="1442368"/>
    <lineage>
        <taxon>Eukaryota</taxon>
        <taxon>Fungi</taxon>
        <taxon>Dikarya</taxon>
        <taxon>Ascomycota</taxon>
        <taxon>Pezizomycotina</taxon>
        <taxon>Eurotiomycetes</taxon>
        <taxon>Chaetothyriomycetidae</taxon>
        <taxon>Chaetothyriales</taxon>
        <taxon>Herpotrichiellaceae</taxon>
        <taxon>Fonsecaea</taxon>
    </lineage>
</organism>
<keyword evidence="2" id="KW-1133">Transmembrane helix</keyword>
<keyword evidence="2" id="KW-0472">Membrane</keyword>
<dbReference type="GeneID" id="25307184"/>
<proteinExistence type="predicted"/>
<dbReference type="VEuPathDB" id="FungiDB:Z517_07694"/>
<dbReference type="HOGENOM" id="CLU_118668_0_0_1"/>
<protein>
    <submittedName>
        <fullName evidence="3">Uncharacterized protein</fullName>
    </submittedName>
</protein>
<feature type="transmembrane region" description="Helical" evidence="2">
    <location>
        <begin position="76"/>
        <end position="96"/>
    </location>
</feature>
<keyword evidence="2" id="KW-0812">Transmembrane</keyword>
<feature type="region of interest" description="Disordered" evidence="1">
    <location>
        <begin position="200"/>
        <end position="224"/>
    </location>
</feature>
<dbReference type="EMBL" id="KN846973">
    <property type="protein sequence ID" value="KIW77861.1"/>
    <property type="molecule type" value="Genomic_DNA"/>
</dbReference>
<evidence type="ECO:0000313" key="4">
    <source>
        <dbReference type="Proteomes" id="UP000053029"/>
    </source>
</evidence>
<reference evidence="3 4" key="1">
    <citation type="submission" date="2015-01" db="EMBL/GenBank/DDBJ databases">
        <title>The Genome Sequence of Fonsecaea pedrosoi CBS 271.37.</title>
        <authorList>
            <consortium name="The Broad Institute Genomics Platform"/>
            <person name="Cuomo C."/>
            <person name="de Hoog S."/>
            <person name="Gorbushina A."/>
            <person name="Stielow B."/>
            <person name="Teixiera M."/>
            <person name="Abouelleil A."/>
            <person name="Chapman S.B."/>
            <person name="Priest M."/>
            <person name="Young S.K."/>
            <person name="Wortman J."/>
            <person name="Nusbaum C."/>
            <person name="Birren B."/>
        </authorList>
    </citation>
    <scope>NUCLEOTIDE SEQUENCE [LARGE SCALE GENOMIC DNA]</scope>
    <source>
        <strain evidence="3 4">CBS 271.37</strain>
    </source>
</reference>
<dbReference type="RefSeq" id="XP_013281669.1">
    <property type="nucleotide sequence ID" value="XM_013426215.1"/>
</dbReference>
<dbReference type="Proteomes" id="UP000053029">
    <property type="component" value="Unassembled WGS sequence"/>
</dbReference>
<keyword evidence="4" id="KW-1185">Reference proteome</keyword>
<evidence type="ECO:0000256" key="1">
    <source>
        <dbReference type="SAM" id="MobiDB-lite"/>
    </source>
</evidence>
<sequence length="224" mass="24845">MNATSDSSWPTWLSVTGVVLSYTLTIFSHALYPVLFLLRAIWYILASLSAPFIYMGLVIADALLLPWRIFAAFEPLWYFLGSAILLGLLLAIALHFTMRAIVVVFRLDHSVSRPIPARGHDAVSYRKAREAKKKKQLEEQQRLAAEARLIASQPLLQEVVREARKMPLSGAVPAASLSPLSPRNTAPSWPGLLQQTILEHSDEDNSDSEFSGESALPSHSLVIR</sequence>